<keyword evidence="2" id="KW-0238">DNA-binding</keyword>
<sequence length="407" mass="47449">MKKIITLLLFISTLSAFGNNRSLKKLTHEIEVSTNLGNHEASIKLVCNFLAKPNITSAERYEAYLLKSAIYRRLYKYEHALHFLDLALKEGLKGDNGAAVEQIIKAERSFVYFDKQEFDTSEKLTVQLEATGYKNLEPKYILFLYTQKGYFHLKAKEYSAAEEILNKAYNLSVQYFPAELPIIFGKQIELYHHTGNVQKRDSTYQAAIQSARKTGNIKYEFYLEEIMKNVFSSTKDYKNAFFHQQKCDSLFSLYNSNINSSKVELLEQQLKTQEYNYSSQKKHYILLTIAVFAVLLLLLLFITYKLYKNTKLKNKFITEENTRIQNEIKYHLQLTEQAQPSGKSKLDGFHFTERQLQIIELLKKGKSNKEIAAELFISDNTVKYHLKIIYNVLNIKQRNELLILYAS</sequence>
<dbReference type="InterPro" id="IPR016032">
    <property type="entry name" value="Sig_transdc_resp-reg_C-effctor"/>
</dbReference>
<keyword evidence="3" id="KW-0804">Transcription</keyword>
<dbReference type="InterPro" id="IPR011990">
    <property type="entry name" value="TPR-like_helical_dom_sf"/>
</dbReference>
<keyword evidence="5" id="KW-0732">Signal</keyword>
<keyword evidence="8" id="KW-1185">Reference proteome</keyword>
<dbReference type="PANTHER" id="PTHR44688">
    <property type="entry name" value="DNA-BINDING TRANSCRIPTIONAL ACTIVATOR DEVR_DOSR"/>
    <property type="match status" value="1"/>
</dbReference>
<dbReference type="AlphaFoldDB" id="A0A1I5DSH8"/>
<evidence type="ECO:0000313" key="8">
    <source>
        <dbReference type="Proteomes" id="UP000199036"/>
    </source>
</evidence>
<evidence type="ECO:0000256" key="5">
    <source>
        <dbReference type="SAM" id="SignalP"/>
    </source>
</evidence>
<dbReference type="SUPFAM" id="SSF46894">
    <property type="entry name" value="C-terminal effector domain of the bipartite response regulators"/>
    <property type="match status" value="1"/>
</dbReference>
<keyword evidence="1" id="KW-0805">Transcription regulation</keyword>
<evidence type="ECO:0000256" key="1">
    <source>
        <dbReference type="ARBA" id="ARBA00023015"/>
    </source>
</evidence>
<evidence type="ECO:0000256" key="4">
    <source>
        <dbReference type="SAM" id="Phobius"/>
    </source>
</evidence>
<dbReference type="Gene3D" id="1.10.10.10">
    <property type="entry name" value="Winged helix-like DNA-binding domain superfamily/Winged helix DNA-binding domain"/>
    <property type="match status" value="1"/>
</dbReference>
<dbReference type="InterPro" id="IPR000792">
    <property type="entry name" value="Tscrpt_reg_LuxR_C"/>
</dbReference>
<dbReference type="PANTHER" id="PTHR44688:SF16">
    <property type="entry name" value="DNA-BINDING TRANSCRIPTIONAL ACTIVATOR DEVR_DOSR"/>
    <property type="match status" value="1"/>
</dbReference>
<dbReference type="Proteomes" id="UP000199036">
    <property type="component" value="Unassembled WGS sequence"/>
</dbReference>
<dbReference type="CDD" id="cd06170">
    <property type="entry name" value="LuxR_C_like"/>
    <property type="match status" value="1"/>
</dbReference>
<dbReference type="SMART" id="SM00421">
    <property type="entry name" value="HTH_LUXR"/>
    <property type="match status" value="1"/>
</dbReference>
<dbReference type="PRINTS" id="PR00038">
    <property type="entry name" value="HTHLUXR"/>
</dbReference>
<dbReference type="RefSeq" id="WP_091524408.1">
    <property type="nucleotide sequence ID" value="NZ_FOVI01000017.1"/>
</dbReference>
<feature type="chain" id="PRO_5011790987" evidence="5">
    <location>
        <begin position="19"/>
        <end position="407"/>
    </location>
</feature>
<keyword evidence="4" id="KW-1133">Transmembrane helix</keyword>
<dbReference type="InterPro" id="IPR036388">
    <property type="entry name" value="WH-like_DNA-bd_sf"/>
</dbReference>
<proteinExistence type="predicted"/>
<feature type="signal peptide" evidence="5">
    <location>
        <begin position="1"/>
        <end position="18"/>
    </location>
</feature>
<dbReference type="GO" id="GO:0006355">
    <property type="term" value="P:regulation of DNA-templated transcription"/>
    <property type="evidence" value="ECO:0007669"/>
    <property type="project" value="InterPro"/>
</dbReference>
<evidence type="ECO:0000256" key="2">
    <source>
        <dbReference type="ARBA" id="ARBA00023125"/>
    </source>
</evidence>
<dbReference type="STRING" id="913024.SAMN05421741_11712"/>
<dbReference type="GO" id="GO:0003677">
    <property type="term" value="F:DNA binding"/>
    <property type="evidence" value="ECO:0007669"/>
    <property type="project" value="UniProtKB-KW"/>
</dbReference>
<evidence type="ECO:0000259" key="6">
    <source>
        <dbReference type="PROSITE" id="PS50043"/>
    </source>
</evidence>
<keyword evidence="4" id="KW-0472">Membrane</keyword>
<feature type="domain" description="HTH luxR-type" evidence="6">
    <location>
        <begin position="344"/>
        <end position="407"/>
    </location>
</feature>
<organism evidence="7 8">
    <name type="scientific">Paenimyroides ummariense</name>
    <dbReference type="NCBI Taxonomy" id="913024"/>
    <lineage>
        <taxon>Bacteria</taxon>
        <taxon>Pseudomonadati</taxon>
        <taxon>Bacteroidota</taxon>
        <taxon>Flavobacteriia</taxon>
        <taxon>Flavobacteriales</taxon>
        <taxon>Flavobacteriaceae</taxon>
        <taxon>Paenimyroides</taxon>
    </lineage>
</organism>
<dbReference type="Gene3D" id="1.25.40.10">
    <property type="entry name" value="Tetratricopeptide repeat domain"/>
    <property type="match status" value="1"/>
</dbReference>
<accession>A0A1I5DSH8</accession>
<dbReference type="Pfam" id="PF00196">
    <property type="entry name" value="GerE"/>
    <property type="match status" value="1"/>
</dbReference>
<dbReference type="OrthoDB" id="9797341at2"/>
<reference evidence="8" key="1">
    <citation type="submission" date="2016-10" db="EMBL/GenBank/DDBJ databases">
        <authorList>
            <person name="Varghese N."/>
            <person name="Submissions S."/>
        </authorList>
    </citation>
    <scope>NUCLEOTIDE SEQUENCE [LARGE SCALE GENOMIC DNA]</scope>
    <source>
        <strain evidence="8">DS-12</strain>
    </source>
</reference>
<protein>
    <submittedName>
        <fullName evidence="7">Regulatory protein, luxR family</fullName>
    </submittedName>
</protein>
<name>A0A1I5DSH8_9FLAO</name>
<evidence type="ECO:0000313" key="7">
    <source>
        <dbReference type="EMBL" id="SFO02183.1"/>
    </source>
</evidence>
<dbReference type="EMBL" id="FOVI01000017">
    <property type="protein sequence ID" value="SFO02183.1"/>
    <property type="molecule type" value="Genomic_DNA"/>
</dbReference>
<feature type="transmembrane region" description="Helical" evidence="4">
    <location>
        <begin position="284"/>
        <end position="307"/>
    </location>
</feature>
<keyword evidence="4" id="KW-0812">Transmembrane</keyword>
<dbReference type="SUPFAM" id="SSF48452">
    <property type="entry name" value="TPR-like"/>
    <property type="match status" value="1"/>
</dbReference>
<evidence type="ECO:0000256" key="3">
    <source>
        <dbReference type="ARBA" id="ARBA00023163"/>
    </source>
</evidence>
<gene>
    <name evidence="7" type="ORF">SAMN05421741_11712</name>
</gene>
<dbReference type="PROSITE" id="PS50043">
    <property type="entry name" value="HTH_LUXR_2"/>
    <property type="match status" value="1"/>
</dbReference>